<dbReference type="Pfam" id="PF01370">
    <property type="entry name" value="Epimerase"/>
    <property type="match status" value="1"/>
</dbReference>
<evidence type="ECO:0000313" key="3">
    <source>
        <dbReference type="Proteomes" id="UP001501207"/>
    </source>
</evidence>
<evidence type="ECO:0000313" key="2">
    <source>
        <dbReference type="EMBL" id="GAA4317356.1"/>
    </source>
</evidence>
<dbReference type="SUPFAM" id="SSF51735">
    <property type="entry name" value="NAD(P)-binding Rossmann-fold domains"/>
    <property type="match status" value="1"/>
</dbReference>
<proteinExistence type="predicted"/>
<sequence>MKVLVTGANSLLGANVIAELLRRDIAVRGMARSAKKIPLRHERLEAWTGRITEKSEVLSAVRGCDTVIHIAACTDPGSLRYADYTFVNVLGTRHILEAAKTYGVKRVILVSSANTLGYGTAEAPGTEALGFRYPFTRSHYARSKHAAQTWALQLPEQDRGDIIVVNPTFMIGAYDSRPSSGAIVLRGYKRKVVFVPPGGKNFIHVHDAAAAICNALTAGRNRECYLLANENMSYREFYRRLNEVTHSRSLIITLPRTVLLTAGALGSLLARLGMRTALRYNNMRILCVRNYYSSMKAVRELGLPQTPVREAISDAVAWFREAGMLKS</sequence>
<organism evidence="2 3">
    <name type="scientific">Compostibacter hankyongensis</name>
    <dbReference type="NCBI Taxonomy" id="1007089"/>
    <lineage>
        <taxon>Bacteria</taxon>
        <taxon>Pseudomonadati</taxon>
        <taxon>Bacteroidota</taxon>
        <taxon>Chitinophagia</taxon>
        <taxon>Chitinophagales</taxon>
        <taxon>Chitinophagaceae</taxon>
        <taxon>Compostibacter</taxon>
    </lineage>
</organism>
<evidence type="ECO:0000259" key="1">
    <source>
        <dbReference type="Pfam" id="PF01370"/>
    </source>
</evidence>
<dbReference type="InterPro" id="IPR001509">
    <property type="entry name" value="Epimerase_deHydtase"/>
</dbReference>
<dbReference type="PANTHER" id="PTHR48079:SF6">
    <property type="entry name" value="NAD(P)-BINDING DOMAIN-CONTAINING PROTEIN-RELATED"/>
    <property type="match status" value="1"/>
</dbReference>
<reference evidence="3" key="1">
    <citation type="journal article" date="2019" name="Int. J. Syst. Evol. Microbiol.">
        <title>The Global Catalogue of Microorganisms (GCM) 10K type strain sequencing project: providing services to taxonomists for standard genome sequencing and annotation.</title>
        <authorList>
            <consortium name="The Broad Institute Genomics Platform"/>
            <consortium name="The Broad Institute Genome Sequencing Center for Infectious Disease"/>
            <person name="Wu L."/>
            <person name="Ma J."/>
        </authorList>
    </citation>
    <scope>NUCLEOTIDE SEQUENCE [LARGE SCALE GENOMIC DNA]</scope>
    <source>
        <strain evidence="3">JCM 17664</strain>
    </source>
</reference>
<protein>
    <submittedName>
        <fullName evidence="2">NAD-dependent epimerase/dehydratase family protein</fullName>
    </submittedName>
</protein>
<dbReference type="PANTHER" id="PTHR48079">
    <property type="entry name" value="PROTEIN YEEZ"/>
    <property type="match status" value="1"/>
</dbReference>
<dbReference type="RefSeq" id="WP_344980675.1">
    <property type="nucleotide sequence ID" value="NZ_BAABFN010000020.1"/>
</dbReference>
<dbReference type="EMBL" id="BAABFN010000020">
    <property type="protein sequence ID" value="GAA4317356.1"/>
    <property type="molecule type" value="Genomic_DNA"/>
</dbReference>
<dbReference type="Gene3D" id="3.40.50.720">
    <property type="entry name" value="NAD(P)-binding Rossmann-like Domain"/>
    <property type="match status" value="1"/>
</dbReference>
<name>A0ABP8G545_9BACT</name>
<feature type="domain" description="NAD-dependent epimerase/dehydratase" evidence="1">
    <location>
        <begin position="3"/>
        <end position="222"/>
    </location>
</feature>
<dbReference type="Proteomes" id="UP001501207">
    <property type="component" value="Unassembled WGS sequence"/>
</dbReference>
<keyword evidence="3" id="KW-1185">Reference proteome</keyword>
<dbReference type="InterPro" id="IPR051783">
    <property type="entry name" value="NAD(P)-dependent_oxidoreduct"/>
</dbReference>
<comment type="caution">
    <text evidence="2">The sequence shown here is derived from an EMBL/GenBank/DDBJ whole genome shotgun (WGS) entry which is preliminary data.</text>
</comment>
<accession>A0ABP8G545</accession>
<dbReference type="InterPro" id="IPR036291">
    <property type="entry name" value="NAD(P)-bd_dom_sf"/>
</dbReference>
<gene>
    <name evidence="2" type="ORF">GCM10023143_29370</name>
</gene>